<evidence type="ECO:0000313" key="1">
    <source>
        <dbReference type="EMBL" id="EJW99397.1"/>
    </source>
</evidence>
<dbReference type="AlphaFoldDB" id="J9GC90"/>
<organism evidence="1">
    <name type="scientific">gut metagenome</name>
    <dbReference type="NCBI Taxonomy" id="749906"/>
    <lineage>
        <taxon>unclassified sequences</taxon>
        <taxon>metagenomes</taxon>
        <taxon>organismal metagenomes</taxon>
    </lineage>
</organism>
<accession>J9GC90</accession>
<gene>
    <name evidence="1" type="ORF">EVA_12497</name>
</gene>
<name>J9GC90_9ZZZZ</name>
<protein>
    <submittedName>
        <fullName evidence="1">Uncharacterized protein</fullName>
    </submittedName>
</protein>
<reference evidence="1" key="1">
    <citation type="journal article" date="2012" name="PLoS ONE">
        <title>Gene sets for utilization of primary and secondary nutrition supplies in the distal gut of endangered iberian lynx.</title>
        <authorList>
            <person name="Alcaide M."/>
            <person name="Messina E."/>
            <person name="Richter M."/>
            <person name="Bargiela R."/>
            <person name="Peplies J."/>
            <person name="Huws S.A."/>
            <person name="Newbold C.J."/>
            <person name="Golyshin P.N."/>
            <person name="Simon M.A."/>
            <person name="Lopez G."/>
            <person name="Yakimov M.M."/>
            <person name="Ferrer M."/>
        </authorList>
    </citation>
    <scope>NUCLEOTIDE SEQUENCE</scope>
</reference>
<dbReference type="EMBL" id="AMCI01003823">
    <property type="protein sequence ID" value="EJW99397.1"/>
    <property type="molecule type" value="Genomic_DNA"/>
</dbReference>
<comment type="caution">
    <text evidence="1">The sequence shown here is derived from an EMBL/GenBank/DDBJ whole genome shotgun (WGS) entry which is preliminary data.</text>
</comment>
<sequence>MPQTCRIKQIEPHSSQHHGLFYHIPGSSGHRCHNGPVKASQQIQKGGFAHIGTAYNGCVHPLP</sequence>
<proteinExistence type="predicted"/>